<reference evidence="13" key="1">
    <citation type="submission" date="2023-10" db="EMBL/GenBank/DDBJ databases">
        <title>Genome assembly of Pristionchus species.</title>
        <authorList>
            <person name="Yoshida K."/>
            <person name="Sommer R.J."/>
        </authorList>
    </citation>
    <scope>NUCLEOTIDE SEQUENCE</scope>
    <source>
        <strain evidence="13">RS5133</strain>
    </source>
</reference>
<evidence type="ECO:0000256" key="9">
    <source>
        <dbReference type="ARBA" id="ARBA00048809"/>
    </source>
</evidence>
<sequence length="140" mass="16493">MRDLNCSWICWSLLVEVLIKARLVDKVVLPGKAIPWFVSDVTEPDMRWQIDRLIQINDVTAKTLAHKWKLRLQMGELSFHAHPFWTSWHNLEGMERTAPDLYDELDDADSFMIMKGDLNYRKLLSDRMWRMDTELSVSVG</sequence>
<feature type="signal peptide" evidence="11">
    <location>
        <begin position="1"/>
        <end position="21"/>
    </location>
</feature>
<organism evidence="13 14">
    <name type="scientific">Pristionchus fissidentatus</name>
    <dbReference type="NCBI Taxonomy" id="1538716"/>
    <lineage>
        <taxon>Eukaryota</taxon>
        <taxon>Metazoa</taxon>
        <taxon>Ecdysozoa</taxon>
        <taxon>Nematoda</taxon>
        <taxon>Chromadorea</taxon>
        <taxon>Rhabditida</taxon>
        <taxon>Rhabditina</taxon>
        <taxon>Diplogasteromorpha</taxon>
        <taxon>Diplogasteroidea</taxon>
        <taxon>Neodiplogasteridae</taxon>
        <taxon>Pristionchus</taxon>
    </lineage>
</organism>
<dbReference type="InterPro" id="IPR039763">
    <property type="entry name" value="ARMT1"/>
</dbReference>
<evidence type="ECO:0000256" key="5">
    <source>
        <dbReference type="ARBA" id="ARBA00022723"/>
    </source>
</evidence>
<evidence type="ECO:0000256" key="1">
    <source>
        <dbReference type="ARBA" id="ARBA00000807"/>
    </source>
</evidence>
<evidence type="ECO:0000256" key="7">
    <source>
        <dbReference type="ARBA" id="ARBA00023211"/>
    </source>
</evidence>
<dbReference type="AlphaFoldDB" id="A0AAV5W4U6"/>
<dbReference type="GO" id="GO:0005634">
    <property type="term" value="C:nucleus"/>
    <property type="evidence" value="ECO:0007669"/>
    <property type="project" value="TreeGrafter"/>
</dbReference>
<keyword evidence="11" id="KW-0732">Signal</keyword>
<dbReference type="InterPro" id="IPR002791">
    <property type="entry name" value="ARMT1-like_metal-bd"/>
</dbReference>
<comment type="catalytic activity">
    <reaction evidence="2 10">
        <text>beta-D-fructose 1-phosphate + H2O = D-fructose + phosphate</text>
        <dbReference type="Rhea" id="RHEA:35603"/>
        <dbReference type="ChEBI" id="CHEBI:15377"/>
        <dbReference type="ChEBI" id="CHEBI:37721"/>
        <dbReference type="ChEBI" id="CHEBI:43474"/>
        <dbReference type="ChEBI" id="CHEBI:138881"/>
    </reaction>
</comment>
<keyword evidence="7 10" id="KW-0464">Manganese</keyword>
<keyword evidence="4" id="KW-0533">Nickel</keyword>
<dbReference type="InterPro" id="IPR036075">
    <property type="entry name" value="ARMT-1-like_metal-bd_sf"/>
</dbReference>
<feature type="non-terminal residue" evidence="13">
    <location>
        <position position="140"/>
    </location>
</feature>
<dbReference type="GO" id="GO:0046872">
    <property type="term" value="F:metal ion binding"/>
    <property type="evidence" value="ECO:0007669"/>
    <property type="project" value="UniProtKB-UniRule"/>
</dbReference>
<comment type="catalytic activity">
    <reaction evidence="9 10">
        <text>beta-D-fructose 6-phosphate = dihydroxyacetone + D-glyceraldehyde 3-phosphate</text>
        <dbReference type="Rhea" id="RHEA:28002"/>
        <dbReference type="ChEBI" id="CHEBI:16016"/>
        <dbReference type="ChEBI" id="CHEBI:57634"/>
        <dbReference type="ChEBI" id="CHEBI:59776"/>
    </reaction>
</comment>
<dbReference type="GO" id="GO:0006974">
    <property type="term" value="P:DNA damage response"/>
    <property type="evidence" value="ECO:0007669"/>
    <property type="project" value="TreeGrafter"/>
</dbReference>
<comment type="domain">
    <text evidence="10">Subfamily III proteins have a conserved RTxK motif about 40-50 residues from the C-terminus; the threonine may be replaced by serine or cysteine.</text>
</comment>
<evidence type="ECO:0000256" key="3">
    <source>
        <dbReference type="ARBA" id="ARBA00009519"/>
    </source>
</evidence>
<feature type="domain" description="Damage-control phosphatase ARMT1-like metal-binding" evidence="12">
    <location>
        <begin position="13"/>
        <end position="134"/>
    </location>
</feature>
<evidence type="ECO:0000259" key="12">
    <source>
        <dbReference type="Pfam" id="PF01937"/>
    </source>
</evidence>
<keyword evidence="5 10" id="KW-0479">Metal-binding</keyword>
<dbReference type="SUPFAM" id="SSF111321">
    <property type="entry name" value="AF1104-like"/>
    <property type="match status" value="1"/>
</dbReference>
<keyword evidence="10" id="KW-0489">Methyltransferase</keyword>
<feature type="chain" id="PRO_5043820447" description="Sugar phosphate phosphatase" evidence="11">
    <location>
        <begin position="22"/>
        <end position="140"/>
    </location>
</feature>
<accession>A0AAV5W4U6</accession>
<keyword evidence="10" id="KW-0808">Transferase</keyword>
<dbReference type="PANTHER" id="PTHR12260">
    <property type="entry name" value="DAMAGE-CONTROL PHOSPHATASE ARMT1"/>
    <property type="match status" value="1"/>
</dbReference>
<evidence type="ECO:0000313" key="13">
    <source>
        <dbReference type="EMBL" id="GMT25748.1"/>
    </source>
</evidence>
<name>A0AAV5W4U6_9BILA</name>
<keyword evidence="14" id="KW-1185">Reference proteome</keyword>
<dbReference type="GO" id="GO:0016791">
    <property type="term" value="F:phosphatase activity"/>
    <property type="evidence" value="ECO:0007669"/>
    <property type="project" value="TreeGrafter"/>
</dbReference>
<comment type="function">
    <text evidence="8 10">Metal-dependent phosphatase that shows phosphatase activity against several substrates, including fructose-1-phosphate and fructose-6-phosphate. Its preference for fructose-1-phosphate, a strong glycating agent that causes DNA damage rather than a canonical yeast metabolite, suggests a damage-control function in hexose phosphate metabolism. Has also been shown to have O-methyltransferase activity that methylates glutamate residues of target proteins to form gamma-glutamyl methyl ester residues. Possibly methylates PCNA, suggesting it is involved in the DNA damage response.</text>
</comment>
<evidence type="ECO:0000256" key="8">
    <source>
        <dbReference type="ARBA" id="ARBA00045980"/>
    </source>
</evidence>
<dbReference type="Proteomes" id="UP001432322">
    <property type="component" value="Unassembled WGS sequence"/>
</dbReference>
<evidence type="ECO:0000256" key="2">
    <source>
        <dbReference type="ARBA" id="ARBA00001326"/>
    </source>
</evidence>
<evidence type="ECO:0000256" key="6">
    <source>
        <dbReference type="ARBA" id="ARBA00022801"/>
    </source>
</evidence>
<dbReference type="Pfam" id="PF01937">
    <property type="entry name" value="ARMT1-like_dom"/>
    <property type="match status" value="1"/>
</dbReference>
<evidence type="ECO:0000256" key="10">
    <source>
        <dbReference type="RuleBase" id="RU367030"/>
    </source>
</evidence>
<dbReference type="EC" id="2.1.1.-" evidence="10"/>
<evidence type="ECO:0000313" key="14">
    <source>
        <dbReference type="Proteomes" id="UP001432322"/>
    </source>
</evidence>
<evidence type="ECO:0000256" key="4">
    <source>
        <dbReference type="ARBA" id="ARBA00022596"/>
    </source>
</evidence>
<comment type="cofactor">
    <cofactor evidence="10">
        <name>Mn(2+)</name>
        <dbReference type="ChEBI" id="CHEBI:29035"/>
    </cofactor>
    <cofactor evidence="10">
        <name>Ni(2+)</name>
        <dbReference type="ChEBI" id="CHEBI:49786"/>
    </cofactor>
</comment>
<protein>
    <recommendedName>
        <fullName evidence="10">Sugar phosphate phosphatase</fullName>
        <ecNumber evidence="10">2.1.1.-</ecNumber>
        <ecNumber evidence="10">3.1.3.-</ecNumber>
    </recommendedName>
</protein>
<dbReference type="GO" id="GO:0032259">
    <property type="term" value="P:methylation"/>
    <property type="evidence" value="ECO:0007669"/>
    <property type="project" value="UniProtKB-KW"/>
</dbReference>
<dbReference type="EMBL" id="BTSY01000004">
    <property type="protein sequence ID" value="GMT25748.1"/>
    <property type="molecule type" value="Genomic_DNA"/>
</dbReference>
<gene>
    <name evidence="13" type="ORF">PFISCL1PPCAC_17045</name>
</gene>
<comment type="caution">
    <text evidence="13">The sequence shown here is derived from an EMBL/GenBank/DDBJ whole genome shotgun (WGS) entry which is preliminary data.</text>
</comment>
<comment type="similarity">
    <text evidence="3 10">Belongs to the damage-control phosphatase family. Sugar phosphate phosphatase III subfamily.</text>
</comment>
<dbReference type="EC" id="3.1.3.-" evidence="10"/>
<keyword evidence="6 10" id="KW-0378">Hydrolase</keyword>
<dbReference type="GO" id="GO:0051998">
    <property type="term" value="F:protein carboxyl O-methyltransferase activity"/>
    <property type="evidence" value="ECO:0007669"/>
    <property type="project" value="UniProtKB-UniRule"/>
</dbReference>
<comment type="catalytic activity">
    <reaction evidence="1 10">
        <text>L-glutamyl-[protein] + S-adenosyl-L-methionine = [protein]-L-glutamate 5-O-methyl ester + S-adenosyl-L-homocysteine</text>
        <dbReference type="Rhea" id="RHEA:24452"/>
        <dbReference type="Rhea" id="RHEA-COMP:10208"/>
        <dbReference type="Rhea" id="RHEA-COMP:10311"/>
        <dbReference type="ChEBI" id="CHEBI:29973"/>
        <dbReference type="ChEBI" id="CHEBI:57856"/>
        <dbReference type="ChEBI" id="CHEBI:59789"/>
        <dbReference type="ChEBI" id="CHEBI:82795"/>
    </reaction>
</comment>
<proteinExistence type="inferred from homology"/>
<evidence type="ECO:0000256" key="11">
    <source>
        <dbReference type="SAM" id="SignalP"/>
    </source>
</evidence>
<dbReference type="PANTHER" id="PTHR12260:SF6">
    <property type="entry name" value="DAMAGE-CONTROL PHOSPHATASE ARMT1"/>
    <property type="match status" value="1"/>
</dbReference>